<sequence length="191" mass="21325">MARRAHPPPPAVGDGDAQLLHHPLLRLNPHDCVPFMEKLFAAGLGSKIMDALPSPRLMATHMHHSLLPTSISDNLDCEIIYICSFACEGRCLSGPIWNHIVGYWNASKARPETVLFLRYEEMLQYPIDNFRKLARFVGQPFSPDEEEAGVVMDSWTSGGAGDWTNHMTPEMARRLDAIMNEKLHGTGISFS</sequence>
<reference evidence="6" key="2">
    <citation type="journal article" date="2008" name="Nucleic Acids Res.">
        <title>The rice annotation project database (RAP-DB): 2008 update.</title>
        <authorList>
            <consortium name="The rice annotation project (RAP)"/>
        </authorList>
    </citation>
    <scope>GENOME REANNOTATION</scope>
    <source>
        <strain evidence="6">cv. Nipponbare</strain>
    </source>
</reference>
<evidence type="ECO:0000256" key="2">
    <source>
        <dbReference type="ARBA" id="ARBA00022679"/>
    </source>
</evidence>
<dbReference type="EC" id="2.8.2.-" evidence="3"/>
<comment type="similarity">
    <text evidence="1 3">Belongs to the sulfotransferase 1 family.</text>
</comment>
<dbReference type="PANTHER" id="PTHR11783">
    <property type="entry name" value="SULFOTRANSFERASE SULT"/>
    <property type="match status" value="1"/>
</dbReference>
<dbReference type="Gene3D" id="3.40.50.300">
    <property type="entry name" value="P-loop containing nucleotide triphosphate hydrolases"/>
    <property type="match status" value="2"/>
</dbReference>
<feature type="domain" description="Sulfotransferase" evidence="4">
    <location>
        <begin position="156"/>
        <end position="187"/>
    </location>
</feature>
<dbReference type="Pfam" id="PF00685">
    <property type="entry name" value="Sulfotransfer_1"/>
    <property type="match status" value="3"/>
</dbReference>
<protein>
    <recommendedName>
        <fullName evidence="3">Sulfotransferase</fullName>
        <ecNumber evidence="3">2.8.2.-</ecNumber>
    </recommendedName>
</protein>
<dbReference type="EMBL" id="AP004263">
    <property type="protein sequence ID" value="BAC83345.1"/>
    <property type="molecule type" value="Genomic_DNA"/>
</dbReference>
<organism evidence="5 6">
    <name type="scientific">Oryza sativa subsp. japonica</name>
    <name type="common">Rice</name>
    <dbReference type="NCBI Taxonomy" id="39947"/>
    <lineage>
        <taxon>Eukaryota</taxon>
        <taxon>Viridiplantae</taxon>
        <taxon>Streptophyta</taxon>
        <taxon>Embryophyta</taxon>
        <taxon>Tracheophyta</taxon>
        <taxon>Spermatophyta</taxon>
        <taxon>Magnoliopsida</taxon>
        <taxon>Liliopsida</taxon>
        <taxon>Poales</taxon>
        <taxon>Poaceae</taxon>
        <taxon>BOP clade</taxon>
        <taxon>Oryzoideae</taxon>
        <taxon>Oryzeae</taxon>
        <taxon>Oryzinae</taxon>
        <taxon>Oryza</taxon>
        <taxon>Oryza sativa</taxon>
    </lineage>
</organism>
<feature type="domain" description="Sulfotransferase" evidence="4">
    <location>
        <begin position="15"/>
        <end position="83"/>
    </location>
</feature>
<evidence type="ECO:0000313" key="5">
    <source>
        <dbReference type="EMBL" id="BAC83345.1"/>
    </source>
</evidence>
<evidence type="ECO:0000256" key="1">
    <source>
        <dbReference type="ARBA" id="ARBA00005771"/>
    </source>
</evidence>
<dbReference type="Proteomes" id="UP000000763">
    <property type="component" value="Chromosome 7"/>
</dbReference>
<evidence type="ECO:0000256" key="3">
    <source>
        <dbReference type="RuleBase" id="RU361155"/>
    </source>
</evidence>
<name>Q6ZF62_ORYSJ</name>
<dbReference type="InterPro" id="IPR027417">
    <property type="entry name" value="P-loop_NTPase"/>
</dbReference>
<feature type="domain" description="Sulfotransferase" evidence="4">
    <location>
        <begin position="86"/>
        <end position="146"/>
    </location>
</feature>
<keyword evidence="2 3" id="KW-0808">Transferase</keyword>
<evidence type="ECO:0000313" key="6">
    <source>
        <dbReference type="Proteomes" id="UP000000763"/>
    </source>
</evidence>
<reference evidence="6" key="1">
    <citation type="journal article" date="2005" name="Nature">
        <title>The map-based sequence of the rice genome.</title>
        <authorList>
            <consortium name="International rice genome sequencing project (IRGSP)"/>
            <person name="Matsumoto T."/>
            <person name="Wu J."/>
            <person name="Kanamori H."/>
            <person name="Katayose Y."/>
            <person name="Fujisawa M."/>
            <person name="Namiki N."/>
            <person name="Mizuno H."/>
            <person name="Yamamoto K."/>
            <person name="Antonio B.A."/>
            <person name="Baba T."/>
            <person name="Sakata K."/>
            <person name="Nagamura Y."/>
            <person name="Aoki H."/>
            <person name="Arikawa K."/>
            <person name="Arita K."/>
            <person name="Bito T."/>
            <person name="Chiden Y."/>
            <person name="Fujitsuka N."/>
            <person name="Fukunaka R."/>
            <person name="Hamada M."/>
            <person name="Harada C."/>
            <person name="Hayashi A."/>
            <person name="Hijishita S."/>
            <person name="Honda M."/>
            <person name="Hosokawa S."/>
            <person name="Ichikawa Y."/>
            <person name="Idonuma A."/>
            <person name="Iijima M."/>
            <person name="Ikeda M."/>
            <person name="Ikeno M."/>
            <person name="Ito K."/>
            <person name="Ito S."/>
            <person name="Ito T."/>
            <person name="Ito Y."/>
            <person name="Ito Y."/>
            <person name="Iwabuchi A."/>
            <person name="Kamiya K."/>
            <person name="Karasawa W."/>
            <person name="Kurita K."/>
            <person name="Katagiri S."/>
            <person name="Kikuta A."/>
            <person name="Kobayashi H."/>
            <person name="Kobayashi N."/>
            <person name="Machita K."/>
            <person name="Maehara T."/>
            <person name="Masukawa M."/>
            <person name="Mizubayashi T."/>
            <person name="Mukai Y."/>
            <person name="Nagasaki H."/>
            <person name="Nagata Y."/>
            <person name="Naito S."/>
            <person name="Nakashima M."/>
            <person name="Nakama Y."/>
            <person name="Nakamichi Y."/>
            <person name="Nakamura M."/>
            <person name="Meguro A."/>
            <person name="Negishi M."/>
            <person name="Ohta I."/>
            <person name="Ohta T."/>
            <person name="Okamoto M."/>
            <person name="Ono N."/>
            <person name="Saji S."/>
            <person name="Sakaguchi M."/>
            <person name="Sakai K."/>
            <person name="Shibata M."/>
            <person name="Shimokawa T."/>
            <person name="Song J."/>
            <person name="Takazaki Y."/>
            <person name="Terasawa K."/>
            <person name="Tsugane M."/>
            <person name="Tsuji K."/>
            <person name="Ueda S."/>
            <person name="Waki K."/>
            <person name="Yamagata H."/>
            <person name="Yamamoto M."/>
            <person name="Yamamoto S."/>
            <person name="Yamane H."/>
            <person name="Yoshiki S."/>
            <person name="Yoshihara R."/>
            <person name="Yukawa K."/>
            <person name="Zhong H."/>
            <person name="Yano M."/>
            <person name="Yuan Q."/>
            <person name="Ouyang S."/>
            <person name="Liu J."/>
            <person name="Jones K.M."/>
            <person name="Gansberger K."/>
            <person name="Moffat K."/>
            <person name="Hill J."/>
            <person name="Bera J."/>
            <person name="Fadrosh D."/>
            <person name="Jin S."/>
            <person name="Johri S."/>
            <person name="Kim M."/>
            <person name="Overton L."/>
            <person name="Reardon M."/>
            <person name="Tsitrin T."/>
            <person name="Vuong H."/>
            <person name="Weaver B."/>
            <person name="Ciecko A."/>
            <person name="Tallon L."/>
            <person name="Jackson J."/>
            <person name="Pai G."/>
            <person name="Aken S.V."/>
            <person name="Utterback T."/>
            <person name="Reidmuller S."/>
            <person name="Feldblyum T."/>
            <person name="Hsiao J."/>
            <person name="Zismann V."/>
            <person name="Iobst S."/>
            <person name="de Vazeille A.R."/>
            <person name="Buell C.R."/>
            <person name="Ying K."/>
            <person name="Li Y."/>
            <person name="Lu T."/>
            <person name="Huang Y."/>
            <person name="Zhao Q."/>
            <person name="Feng Q."/>
            <person name="Zhang L."/>
            <person name="Zhu J."/>
            <person name="Weng Q."/>
            <person name="Mu J."/>
            <person name="Lu Y."/>
            <person name="Fan D."/>
            <person name="Liu Y."/>
            <person name="Guan J."/>
            <person name="Zhang Y."/>
            <person name="Yu S."/>
            <person name="Liu X."/>
            <person name="Zhang Y."/>
            <person name="Hong G."/>
            <person name="Han B."/>
            <person name="Choisne N."/>
            <person name="Demange N."/>
            <person name="Orjeda G."/>
            <person name="Samain S."/>
            <person name="Cattolico L."/>
            <person name="Pelletier E."/>
            <person name="Couloux A."/>
            <person name="Segurens B."/>
            <person name="Wincker P."/>
            <person name="D'Hont A."/>
            <person name="Scarpelli C."/>
            <person name="Weissenbach J."/>
            <person name="Salanoubat M."/>
            <person name="Quetier F."/>
            <person name="Yu Y."/>
            <person name="Kim H.R."/>
            <person name="Rambo T."/>
            <person name="Currie J."/>
            <person name="Collura K."/>
            <person name="Luo M."/>
            <person name="Yang T."/>
            <person name="Ammiraju J.S.S."/>
            <person name="Engler F."/>
            <person name="Soderlund C."/>
            <person name="Wing R.A."/>
            <person name="Palmer L.E."/>
            <person name="de la Bastide M."/>
            <person name="Spiegel L."/>
            <person name="Nascimento L."/>
            <person name="Zutavern T."/>
            <person name="O'Shaughnessy A."/>
            <person name="Dike S."/>
            <person name="Dedhia N."/>
            <person name="Preston R."/>
            <person name="Balija V."/>
            <person name="McCombie W.R."/>
            <person name="Chow T."/>
            <person name="Chen H."/>
            <person name="Chung M."/>
            <person name="Chen C."/>
            <person name="Shaw J."/>
            <person name="Wu H."/>
            <person name="Hsiao K."/>
            <person name="Chao Y."/>
            <person name="Chu M."/>
            <person name="Cheng C."/>
            <person name="Hour A."/>
            <person name="Lee P."/>
            <person name="Lin S."/>
            <person name="Lin Y."/>
            <person name="Liou J."/>
            <person name="Liu S."/>
            <person name="Hsing Y."/>
            <person name="Raghuvanshi S."/>
            <person name="Mohanty A."/>
            <person name="Bharti A.K."/>
            <person name="Gaur A."/>
            <person name="Gupta V."/>
            <person name="Kumar D."/>
            <person name="Ravi V."/>
            <person name="Vij S."/>
            <person name="Kapur A."/>
            <person name="Khurana P."/>
            <person name="Khurana P."/>
            <person name="Khurana J.P."/>
            <person name="Tyagi A.K."/>
            <person name="Gaikwad K."/>
            <person name="Singh A."/>
            <person name="Dalal V."/>
            <person name="Srivastava S."/>
            <person name="Dixit A."/>
            <person name="Pal A.K."/>
            <person name="Ghazi I.A."/>
            <person name="Yadav M."/>
            <person name="Pandit A."/>
            <person name="Bhargava A."/>
            <person name="Sureshbabu K."/>
            <person name="Batra K."/>
            <person name="Sharma T.R."/>
            <person name="Mohapatra T."/>
            <person name="Singh N.K."/>
            <person name="Messing J."/>
            <person name="Nelson A.B."/>
            <person name="Fuks G."/>
            <person name="Kavchok S."/>
            <person name="Keizer G."/>
            <person name="Linton E."/>
            <person name="Llaca V."/>
            <person name="Song R."/>
            <person name="Tanyolac B."/>
            <person name="Young S."/>
            <person name="Ho-Il K."/>
            <person name="Hahn J.H."/>
            <person name="Sangsakoo G."/>
            <person name="Vanavichit A."/>
            <person name="de Mattos Luiz.A.T."/>
            <person name="Zimmer P.D."/>
            <person name="Malone G."/>
            <person name="Dellagostin O."/>
            <person name="de Oliveira A.C."/>
            <person name="Bevan M."/>
            <person name="Bancroft I."/>
            <person name="Minx P."/>
            <person name="Cordum H."/>
            <person name="Wilson R."/>
            <person name="Cheng Z."/>
            <person name="Jin W."/>
            <person name="Jiang J."/>
            <person name="Leong S.A."/>
            <person name="Iwama H."/>
            <person name="Gojobori T."/>
            <person name="Itoh T."/>
            <person name="Niimura Y."/>
            <person name="Fujii Y."/>
            <person name="Habara T."/>
            <person name="Sakai H."/>
            <person name="Sato Y."/>
            <person name="Wilson G."/>
            <person name="Kumar K."/>
            <person name="McCouch S."/>
            <person name="Juretic N."/>
            <person name="Hoen D."/>
            <person name="Wright S."/>
            <person name="Bruskiewich R."/>
            <person name="Bureau T."/>
            <person name="Miyao A."/>
            <person name="Hirochika H."/>
            <person name="Nishikawa T."/>
            <person name="Kadowaki K."/>
            <person name="Sugiura M."/>
            <person name="Burr B."/>
            <person name="Sasaki T."/>
        </authorList>
    </citation>
    <scope>NUCLEOTIDE SEQUENCE [LARGE SCALE GENOMIC DNA]</scope>
    <source>
        <strain evidence="6">cv. Nipponbare</strain>
    </source>
</reference>
<proteinExistence type="inferred from homology"/>
<dbReference type="GO" id="GO:0008146">
    <property type="term" value="F:sulfotransferase activity"/>
    <property type="evidence" value="ECO:0007669"/>
    <property type="project" value="InterPro"/>
</dbReference>
<dbReference type="AlphaFoldDB" id="Q6ZF62"/>
<dbReference type="SUPFAM" id="SSF52540">
    <property type="entry name" value="P-loop containing nucleoside triphosphate hydrolases"/>
    <property type="match status" value="1"/>
</dbReference>
<accession>Q6ZF62</accession>
<dbReference type="InterPro" id="IPR000863">
    <property type="entry name" value="Sulfotransferase_dom"/>
</dbReference>
<evidence type="ECO:0000259" key="4">
    <source>
        <dbReference type="Pfam" id="PF00685"/>
    </source>
</evidence>
<gene>
    <name evidence="5" type="primary">P0022E03.30</name>
</gene>